<evidence type="ECO:0000313" key="5">
    <source>
        <dbReference type="EMBL" id="SHL38662.1"/>
    </source>
</evidence>
<proteinExistence type="predicted"/>
<dbReference type="Gene3D" id="3.30.43.10">
    <property type="entry name" value="Uridine Diphospho-n-acetylenolpyruvylglucosamine Reductase, domain 2"/>
    <property type="match status" value="1"/>
</dbReference>
<dbReference type="PROSITE" id="PS51387">
    <property type="entry name" value="FAD_PCMH"/>
    <property type="match status" value="1"/>
</dbReference>
<dbReference type="EMBL" id="FRBR01000002">
    <property type="protein sequence ID" value="SHL38662.1"/>
    <property type="molecule type" value="Genomic_DNA"/>
</dbReference>
<dbReference type="Pfam" id="PF03450">
    <property type="entry name" value="CO_deh_flav_C"/>
    <property type="match status" value="1"/>
</dbReference>
<dbReference type="AlphaFoldDB" id="A0A1M7A7I6"/>
<feature type="domain" description="FAD-binding PCMH-type" evidence="4">
    <location>
        <begin position="1"/>
        <end position="177"/>
    </location>
</feature>
<dbReference type="InterPro" id="IPR016169">
    <property type="entry name" value="FAD-bd_PCMH_sub2"/>
</dbReference>
<dbReference type="GO" id="GO:0071949">
    <property type="term" value="F:FAD binding"/>
    <property type="evidence" value="ECO:0007669"/>
    <property type="project" value="InterPro"/>
</dbReference>
<keyword evidence="3" id="KW-0560">Oxidoreductase</keyword>
<gene>
    <name evidence="5" type="ORF">SAMN05444398_102206</name>
</gene>
<keyword evidence="1" id="KW-0285">Flavoprotein</keyword>
<protein>
    <submittedName>
        <fullName evidence="5">2-furoyl-CoA dehydrogenase FAD binding subunit</fullName>
    </submittedName>
</protein>
<dbReference type="Pfam" id="PF00941">
    <property type="entry name" value="FAD_binding_5"/>
    <property type="match status" value="1"/>
</dbReference>
<dbReference type="OrthoDB" id="9793944at2"/>
<evidence type="ECO:0000256" key="3">
    <source>
        <dbReference type="ARBA" id="ARBA00023002"/>
    </source>
</evidence>
<dbReference type="Gene3D" id="3.30.465.10">
    <property type="match status" value="1"/>
</dbReference>
<evidence type="ECO:0000259" key="4">
    <source>
        <dbReference type="PROSITE" id="PS51387"/>
    </source>
</evidence>
<dbReference type="InterPro" id="IPR002346">
    <property type="entry name" value="Mopterin_DH_FAD-bd"/>
</dbReference>
<dbReference type="InterPro" id="IPR036683">
    <property type="entry name" value="CO_DH_flav_C_dom_sf"/>
</dbReference>
<dbReference type="InterPro" id="IPR016166">
    <property type="entry name" value="FAD-bd_PCMH"/>
</dbReference>
<dbReference type="SUPFAM" id="SSF56176">
    <property type="entry name" value="FAD-binding/transporter-associated domain-like"/>
    <property type="match status" value="1"/>
</dbReference>
<evidence type="ECO:0000256" key="2">
    <source>
        <dbReference type="ARBA" id="ARBA00022827"/>
    </source>
</evidence>
<sequence>MKPAPFDYIRCDSLDEAAGLIFETGDEARVIAGGQSLMAMLNMRLARPSVLIDFMNAEETRRVETGKNMLRIGAGVRQAELLARKDLAVLNPLLAKLLPWVGHPQTRARGTIGGSIAHADPSAEIPLALCALDGKVVLRKGRKLRRVGGAEFFLGMMLTDKAEDELIEAVEFPDLPAGSGTGFGEVGRRKGDFAIVACAAVVTKSRVRLAVGGVNDTPVVKDWDALAPEDEAEALNALAWSLDARGDLHATARYRRDLVRGLGAQVLKEARACAG</sequence>
<organism evidence="5 6">
    <name type="scientific">Roseovarius pacificus</name>
    <dbReference type="NCBI Taxonomy" id="337701"/>
    <lineage>
        <taxon>Bacteria</taxon>
        <taxon>Pseudomonadati</taxon>
        <taxon>Pseudomonadota</taxon>
        <taxon>Alphaproteobacteria</taxon>
        <taxon>Rhodobacterales</taxon>
        <taxon>Roseobacteraceae</taxon>
        <taxon>Roseovarius</taxon>
    </lineage>
</organism>
<dbReference type="PANTHER" id="PTHR42659">
    <property type="entry name" value="XANTHINE DEHYDROGENASE SUBUNIT C-RELATED"/>
    <property type="match status" value="1"/>
</dbReference>
<dbReference type="InterPro" id="IPR005107">
    <property type="entry name" value="CO_DH_flav_C"/>
</dbReference>
<evidence type="ECO:0000313" key="6">
    <source>
        <dbReference type="Proteomes" id="UP000183974"/>
    </source>
</evidence>
<dbReference type="InterPro" id="IPR036318">
    <property type="entry name" value="FAD-bd_PCMH-like_sf"/>
</dbReference>
<evidence type="ECO:0000256" key="1">
    <source>
        <dbReference type="ARBA" id="ARBA00022630"/>
    </source>
</evidence>
<dbReference type="Proteomes" id="UP000183974">
    <property type="component" value="Unassembled WGS sequence"/>
</dbReference>
<dbReference type="Gene3D" id="3.30.390.50">
    <property type="entry name" value="CO dehydrogenase flavoprotein, C-terminal domain"/>
    <property type="match status" value="1"/>
</dbReference>
<dbReference type="SUPFAM" id="SSF55447">
    <property type="entry name" value="CO dehydrogenase flavoprotein C-terminal domain-like"/>
    <property type="match status" value="1"/>
</dbReference>
<dbReference type="InterPro" id="IPR051312">
    <property type="entry name" value="Diverse_Substr_Oxidored"/>
</dbReference>
<dbReference type="InterPro" id="IPR016167">
    <property type="entry name" value="FAD-bd_PCMH_sub1"/>
</dbReference>
<keyword evidence="2" id="KW-0274">FAD</keyword>
<dbReference type="PANTHER" id="PTHR42659:SF2">
    <property type="entry name" value="XANTHINE DEHYDROGENASE SUBUNIT C-RELATED"/>
    <property type="match status" value="1"/>
</dbReference>
<dbReference type="GO" id="GO:0016491">
    <property type="term" value="F:oxidoreductase activity"/>
    <property type="evidence" value="ECO:0007669"/>
    <property type="project" value="UniProtKB-KW"/>
</dbReference>
<dbReference type="STRING" id="337701.SAMN05444398_102206"/>
<reference evidence="5 6" key="1">
    <citation type="submission" date="2016-11" db="EMBL/GenBank/DDBJ databases">
        <authorList>
            <person name="Jaros S."/>
            <person name="Januszkiewicz K."/>
            <person name="Wedrychowicz H."/>
        </authorList>
    </citation>
    <scope>NUCLEOTIDE SEQUENCE [LARGE SCALE GENOMIC DNA]</scope>
    <source>
        <strain evidence="5 6">DSM 29589</strain>
    </source>
</reference>
<dbReference type="SMART" id="SM01092">
    <property type="entry name" value="CO_deh_flav_C"/>
    <property type="match status" value="1"/>
</dbReference>
<dbReference type="RefSeq" id="WP_073033909.1">
    <property type="nucleotide sequence ID" value="NZ_BMLR01000002.1"/>
</dbReference>
<name>A0A1M7A7I6_9RHOB</name>
<keyword evidence="6" id="KW-1185">Reference proteome</keyword>
<accession>A0A1M7A7I6</accession>